<dbReference type="EMBL" id="RSED01000003">
    <property type="protein sequence ID" value="RRS05555.1"/>
    <property type="molecule type" value="Genomic_DNA"/>
</dbReference>
<keyword evidence="1" id="KW-0732">Signal</keyword>
<keyword evidence="4" id="KW-1185">Reference proteome</keyword>
<dbReference type="SUPFAM" id="SSF82153">
    <property type="entry name" value="FAS1 domain"/>
    <property type="match status" value="1"/>
</dbReference>
<organism evidence="3 4">
    <name type="scientific">Aquabacterium soli</name>
    <dbReference type="NCBI Taxonomy" id="2493092"/>
    <lineage>
        <taxon>Bacteria</taxon>
        <taxon>Pseudomonadati</taxon>
        <taxon>Pseudomonadota</taxon>
        <taxon>Betaproteobacteria</taxon>
        <taxon>Burkholderiales</taxon>
        <taxon>Aquabacterium</taxon>
    </lineage>
</organism>
<dbReference type="InterPro" id="IPR036378">
    <property type="entry name" value="FAS1_dom_sf"/>
</dbReference>
<dbReference type="GO" id="GO:0030198">
    <property type="term" value="P:extracellular matrix organization"/>
    <property type="evidence" value="ECO:0007669"/>
    <property type="project" value="TreeGrafter"/>
</dbReference>
<comment type="caution">
    <text evidence="3">The sequence shown here is derived from an EMBL/GenBank/DDBJ whole genome shotgun (WGS) entry which is preliminary data.</text>
</comment>
<accession>A0A426VFD1</accession>
<feature type="domain" description="FAS1" evidence="2">
    <location>
        <begin position="28"/>
        <end position="157"/>
    </location>
</feature>
<dbReference type="AlphaFoldDB" id="A0A426VFD1"/>
<protein>
    <submittedName>
        <fullName evidence="3">Fasciclin domain-containing protein</fullName>
    </submittedName>
</protein>
<dbReference type="InterPro" id="IPR000782">
    <property type="entry name" value="FAS1_domain"/>
</dbReference>
<proteinExistence type="predicted"/>
<evidence type="ECO:0000313" key="4">
    <source>
        <dbReference type="Proteomes" id="UP000269265"/>
    </source>
</evidence>
<gene>
    <name evidence="3" type="ORF">EIP75_04940</name>
</gene>
<name>A0A426VFD1_9BURK</name>
<dbReference type="Gene3D" id="2.30.180.10">
    <property type="entry name" value="FAS1 domain"/>
    <property type="match status" value="1"/>
</dbReference>
<dbReference type="RefSeq" id="WP_125242123.1">
    <property type="nucleotide sequence ID" value="NZ_RSED01000003.1"/>
</dbReference>
<dbReference type="Pfam" id="PF02469">
    <property type="entry name" value="Fasciclin"/>
    <property type="match status" value="1"/>
</dbReference>
<dbReference type="Proteomes" id="UP000269265">
    <property type="component" value="Unassembled WGS sequence"/>
</dbReference>
<dbReference type="PANTHER" id="PTHR10900">
    <property type="entry name" value="PERIOSTIN-RELATED"/>
    <property type="match status" value="1"/>
</dbReference>
<evidence type="ECO:0000256" key="1">
    <source>
        <dbReference type="SAM" id="SignalP"/>
    </source>
</evidence>
<dbReference type="GO" id="GO:0005615">
    <property type="term" value="C:extracellular space"/>
    <property type="evidence" value="ECO:0007669"/>
    <property type="project" value="TreeGrafter"/>
</dbReference>
<dbReference type="InterPro" id="IPR050904">
    <property type="entry name" value="Adhesion/Biosynth-related"/>
</dbReference>
<dbReference type="OrthoDB" id="9800666at2"/>
<reference evidence="3 4" key="1">
    <citation type="submission" date="2018-12" db="EMBL/GenBank/DDBJ databases">
        <title>The whole draft genome of Aquabacterium sp. SJQ9.</title>
        <authorList>
            <person name="Sun L."/>
            <person name="Gao X."/>
            <person name="Chen W."/>
            <person name="Huang K."/>
        </authorList>
    </citation>
    <scope>NUCLEOTIDE SEQUENCE [LARGE SCALE GENOMIC DNA]</scope>
    <source>
        <strain evidence="3 4">SJQ9</strain>
    </source>
</reference>
<dbReference type="GO" id="GO:0050839">
    <property type="term" value="F:cell adhesion molecule binding"/>
    <property type="evidence" value="ECO:0007669"/>
    <property type="project" value="TreeGrafter"/>
</dbReference>
<dbReference type="GO" id="GO:0031012">
    <property type="term" value="C:extracellular matrix"/>
    <property type="evidence" value="ECO:0007669"/>
    <property type="project" value="TreeGrafter"/>
</dbReference>
<evidence type="ECO:0000313" key="3">
    <source>
        <dbReference type="EMBL" id="RRS05555.1"/>
    </source>
</evidence>
<feature type="signal peptide" evidence="1">
    <location>
        <begin position="1"/>
        <end position="27"/>
    </location>
</feature>
<feature type="chain" id="PRO_5019010892" evidence="1">
    <location>
        <begin position="28"/>
        <end position="162"/>
    </location>
</feature>
<evidence type="ECO:0000259" key="2">
    <source>
        <dbReference type="PROSITE" id="PS50213"/>
    </source>
</evidence>
<dbReference type="SMART" id="SM00554">
    <property type="entry name" value="FAS1"/>
    <property type="match status" value="1"/>
</dbReference>
<dbReference type="PANTHER" id="PTHR10900:SF124">
    <property type="entry name" value="FI05614P"/>
    <property type="match status" value="1"/>
</dbReference>
<dbReference type="FunFam" id="2.30.180.10:FF:000014">
    <property type="entry name" value="Stabilin 1"/>
    <property type="match status" value="1"/>
</dbReference>
<dbReference type="GO" id="GO:0007155">
    <property type="term" value="P:cell adhesion"/>
    <property type="evidence" value="ECO:0007669"/>
    <property type="project" value="TreeGrafter"/>
</dbReference>
<sequence>MNLSLRHPLAAACLALATLSTSGLAHAADTAVSVAAQTADLSTFSRLVKQAGLESTLNSGAFTVFAPSDEAFKAVPADKLDTLAKDPEQLKALLTYHVLSGKTTSAAIGENSTPATVNGAKLALSRAGDFVTVDDAMVTKADVAAGDSVVHVIDRVLTPPKK</sequence>
<dbReference type="PROSITE" id="PS50213">
    <property type="entry name" value="FAS1"/>
    <property type="match status" value="1"/>
</dbReference>